<gene>
    <name evidence="1" type="ORF">RM533_10050</name>
</gene>
<dbReference type="EMBL" id="JAVRHS010000008">
    <property type="protein sequence ID" value="MDT0576529.1"/>
    <property type="molecule type" value="Genomic_DNA"/>
</dbReference>
<comment type="caution">
    <text evidence="1">The sequence shown here is derived from an EMBL/GenBank/DDBJ whole genome shotgun (WGS) entry which is preliminary data.</text>
</comment>
<organism evidence="1 2">
    <name type="scientific">Croceicoccus esteveae</name>
    <dbReference type="NCBI Taxonomy" id="3075597"/>
    <lineage>
        <taxon>Bacteria</taxon>
        <taxon>Pseudomonadati</taxon>
        <taxon>Pseudomonadota</taxon>
        <taxon>Alphaproteobacteria</taxon>
        <taxon>Sphingomonadales</taxon>
        <taxon>Erythrobacteraceae</taxon>
        <taxon>Croceicoccus</taxon>
    </lineage>
</organism>
<dbReference type="InterPro" id="IPR021508">
    <property type="entry name" value="Gp17-like"/>
</dbReference>
<dbReference type="Gene3D" id="3.30.2000.30">
    <property type="match status" value="1"/>
</dbReference>
<evidence type="ECO:0000313" key="1">
    <source>
        <dbReference type="EMBL" id="MDT0576529.1"/>
    </source>
</evidence>
<accession>A0ABU2ZJP7</accession>
<dbReference type="InterPro" id="IPR053745">
    <property type="entry name" value="Viral_Tail_Comp_sf"/>
</dbReference>
<sequence length="129" mass="14089">MEIALRALVLRALADDPVLSAELNSITEEAPARASLPWLALVASASVDWSHKTGEGREIRLAIELQCRGDDPATASGLVRRIEEVIAGLAKNQPDFTIASVLFLRARTQQRLPATRAVLIEHRFRLLAA</sequence>
<evidence type="ECO:0000313" key="2">
    <source>
        <dbReference type="Proteomes" id="UP001259803"/>
    </source>
</evidence>
<name>A0ABU2ZJP7_9SPHN</name>
<keyword evidence="2" id="KW-1185">Reference proteome</keyword>
<dbReference type="Proteomes" id="UP001259803">
    <property type="component" value="Unassembled WGS sequence"/>
</dbReference>
<proteinExistence type="predicted"/>
<reference evidence="1 2" key="1">
    <citation type="submission" date="2023-09" db="EMBL/GenBank/DDBJ databases">
        <authorList>
            <person name="Rey-Velasco X."/>
        </authorList>
    </citation>
    <scope>NUCLEOTIDE SEQUENCE [LARGE SCALE GENOMIC DNA]</scope>
    <source>
        <strain evidence="1 2">F390</strain>
    </source>
</reference>
<protein>
    <submittedName>
        <fullName evidence="1">DUF3168 domain-containing protein</fullName>
    </submittedName>
</protein>
<dbReference type="RefSeq" id="WP_311341105.1">
    <property type="nucleotide sequence ID" value="NZ_JAVRHS010000008.1"/>
</dbReference>
<dbReference type="Pfam" id="PF11367">
    <property type="entry name" value="Tail_completion_gp17"/>
    <property type="match status" value="1"/>
</dbReference>